<sequence length="102" mass="10686">MVPFPLHGQQRCDGLADVAKVKAVLEPIRARGDFDPASAQSALSTLGFTSVRTYQNGPTGVGFVIDAAPLCVDGDMNRAETHAYAFGGYPDHPGCEQPSGGH</sequence>
<reference evidence="1 2" key="1">
    <citation type="submission" date="2020-03" db="EMBL/GenBank/DDBJ databases">
        <title>WGS of actinomycetes isolated from Thailand.</title>
        <authorList>
            <person name="Thawai C."/>
        </authorList>
    </citation>
    <scope>NUCLEOTIDE SEQUENCE [LARGE SCALE GENOMIC DNA]</scope>
    <source>
        <strain evidence="1 2">PRB2-1</strain>
    </source>
</reference>
<dbReference type="Proteomes" id="UP000734511">
    <property type="component" value="Unassembled WGS sequence"/>
</dbReference>
<gene>
    <name evidence="1" type="ORF">HCN08_32420</name>
</gene>
<comment type="caution">
    <text evidence="1">The sequence shown here is derived from an EMBL/GenBank/DDBJ whole genome shotgun (WGS) entry which is preliminary data.</text>
</comment>
<name>A0ABX1A2C9_9ACTN</name>
<evidence type="ECO:0000313" key="1">
    <source>
        <dbReference type="EMBL" id="NJP48074.1"/>
    </source>
</evidence>
<keyword evidence="2" id="KW-1185">Reference proteome</keyword>
<accession>A0ABX1A2C9</accession>
<dbReference type="EMBL" id="JAATEJ010000039">
    <property type="protein sequence ID" value="NJP48074.1"/>
    <property type="molecule type" value="Genomic_DNA"/>
</dbReference>
<proteinExistence type="predicted"/>
<protein>
    <submittedName>
        <fullName evidence="1">Uncharacterized protein</fullName>
    </submittedName>
</protein>
<evidence type="ECO:0000313" key="2">
    <source>
        <dbReference type="Proteomes" id="UP000734511"/>
    </source>
</evidence>
<organism evidence="1 2">
    <name type="scientific">Actinacidiphila epipremni</name>
    <dbReference type="NCBI Taxonomy" id="2053013"/>
    <lineage>
        <taxon>Bacteria</taxon>
        <taxon>Bacillati</taxon>
        <taxon>Actinomycetota</taxon>
        <taxon>Actinomycetes</taxon>
        <taxon>Kitasatosporales</taxon>
        <taxon>Streptomycetaceae</taxon>
        <taxon>Actinacidiphila</taxon>
    </lineage>
</organism>